<evidence type="ECO:0000259" key="1">
    <source>
        <dbReference type="Pfam" id="PF04480"/>
    </source>
</evidence>
<dbReference type="RefSeq" id="WP_006951551.1">
    <property type="nucleotide sequence ID" value="NZ_CAVK010000045.1"/>
</dbReference>
<dbReference type="CDD" id="cd01038">
    <property type="entry name" value="Endonuclease_DUF559"/>
    <property type="match status" value="1"/>
</dbReference>
<protein>
    <recommendedName>
        <fullName evidence="1">DUF559 domain-containing protein</fullName>
    </recommendedName>
</protein>
<keyword evidence="3" id="KW-1185">Reference proteome</keyword>
<dbReference type="Pfam" id="PF04480">
    <property type="entry name" value="DUF559"/>
    <property type="match status" value="1"/>
</dbReference>
<proteinExistence type="predicted"/>
<evidence type="ECO:0000313" key="3">
    <source>
        <dbReference type="Proteomes" id="UP000013201"/>
    </source>
</evidence>
<dbReference type="InterPro" id="IPR011335">
    <property type="entry name" value="Restrct_endonuc-II-like"/>
</dbReference>
<sequence>MLYGPKDTQRRARTLRQTMTLPEILLWQALRERPANLRFRRQHPAGIYVLDFFCPRHRLAIEVDGEIHGRGDQPERDAVRDAWLKGEGIKVVRIPATDVLRDLEAVVCHIIASTGRELPLRQPCGLPPPLSGED</sequence>
<dbReference type="InterPro" id="IPR047216">
    <property type="entry name" value="Endonuclease_DUF559_bact"/>
</dbReference>
<gene>
    <name evidence="2" type="ORF">EBBID32_9500</name>
</gene>
<dbReference type="Proteomes" id="UP000013201">
    <property type="component" value="Unassembled WGS sequence"/>
</dbReference>
<reference evidence="2 3" key="1">
    <citation type="submission" date="2013-03" db="EMBL/GenBank/DDBJ databases">
        <authorList>
            <person name="Le V."/>
        </authorList>
    </citation>
    <scope>NUCLEOTIDE SEQUENCE [LARGE SCALE GENOMIC DNA]</scope>
    <source>
        <strain evidence="2 3">BiD32</strain>
    </source>
</reference>
<accession>N1MMA6</accession>
<dbReference type="SUPFAM" id="SSF52980">
    <property type="entry name" value="Restriction endonuclease-like"/>
    <property type="match status" value="1"/>
</dbReference>
<dbReference type="PANTHER" id="PTHR38590">
    <property type="entry name" value="BLL0828 PROTEIN"/>
    <property type="match status" value="1"/>
</dbReference>
<dbReference type="AlphaFoldDB" id="N1MMA6"/>
<comment type="caution">
    <text evidence="2">The sequence shown here is derived from an EMBL/GenBank/DDBJ whole genome shotgun (WGS) entry which is preliminary data.</text>
</comment>
<dbReference type="InterPro" id="IPR007569">
    <property type="entry name" value="DUF559"/>
</dbReference>
<dbReference type="PANTHER" id="PTHR38590:SF1">
    <property type="entry name" value="BLL0828 PROTEIN"/>
    <property type="match status" value="1"/>
</dbReference>
<dbReference type="OrthoDB" id="9798754at2"/>
<organism evidence="2 3">
    <name type="scientific">Sphingobium indicum BiD32</name>
    <dbReference type="NCBI Taxonomy" id="1301087"/>
    <lineage>
        <taxon>Bacteria</taxon>
        <taxon>Pseudomonadati</taxon>
        <taxon>Pseudomonadota</taxon>
        <taxon>Alphaproteobacteria</taxon>
        <taxon>Sphingomonadales</taxon>
        <taxon>Sphingomonadaceae</taxon>
        <taxon>Sphingobium</taxon>
    </lineage>
</organism>
<dbReference type="EMBL" id="CAVK010000045">
    <property type="protein sequence ID" value="CCW16613.1"/>
    <property type="molecule type" value="Genomic_DNA"/>
</dbReference>
<reference evidence="3" key="2">
    <citation type="submission" date="2013-04" db="EMBL/GenBank/DDBJ databases">
        <title>Bisphenol A degrading Sphingobium sp. strain BiD32.</title>
        <authorList>
            <person name="Nielsen J.L."/>
            <person name="Zhou N.A."/>
            <person name="Kjeldal H."/>
        </authorList>
    </citation>
    <scope>NUCLEOTIDE SEQUENCE [LARGE SCALE GENOMIC DNA]</scope>
    <source>
        <strain evidence="3">BiD32</strain>
    </source>
</reference>
<feature type="domain" description="DUF559" evidence="1">
    <location>
        <begin position="7"/>
        <end position="112"/>
    </location>
</feature>
<dbReference type="Gene3D" id="3.40.960.10">
    <property type="entry name" value="VSR Endonuclease"/>
    <property type="match status" value="1"/>
</dbReference>
<evidence type="ECO:0000313" key="2">
    <source>
        <dbReference type="EMBL" id="CCW16613.1"/>
    </source>
</evidence>
<name>N1MMA6_9SPHN</name>